<reference evidence="1" key="1">
    <citation type="submission" date="2021-01" db="UniProtKB">
        <authorList>
            <consortium name="EnsemblPlants"/>
        </authorList>
    </citation>
    <scope>IDENTIFICATION</scope>
</reference>
<accession>A0A7N0VJF2</accession>
<evidence type="ECO:0000313" key="1">
    <source>
        <dbReference type="EnsemblPlants" id="Kaladp1002s0002.1.v1.1.CDS.1"/>
    </source>
</evidence>
<dbReference type="EnsemblPlants" id="Kaladp1002s0002.1.v1.1">
    <property type="protein sequence ID" value="Kaladp1002s0002.1.v1.1.CDS.1"/>
    <property type="gene ID" value="Kaladp1002s0002.v1.1"/>
</dbReference>
<dbReference type="Gramene" id="Kaladp1002s0002.1.v1.1">
    <property type="protein sequence ID" value="Kaladp1002s0002.1.v1.1.CDS.1"/>
    <property type="gene ID" value="Kaladp1002s0002.v1.1"/>
</dbReference>
<proteinExistence type="predicted"/>
<evidence type="ECO:0000313" key="2">
    <source>
        <dbReference type="Proteomes" id="UP000594263"/>
    </source>
</evidence>
<organism evidence="1 2">
    <name type="scientific">Kalanchoe fedtschenkoi</name>
    <name type="common">Lavender scallops</name>
    <name type="synonym">South American air plant</name>
    <dbReference type="NCBI Taxonomy" id="63787"/>
    <lineage>
        <taxon>Eukaryota</taxon>
        <taxon>Viridiplantae</taxon>
        <taxon>Streptophyta</taxon>
        <taxon>Embryophyta</taxon>
        <taxon>Tracheophyta</taxon>
        <taxon>Spermatophyta</taxon>
        <taxon>Magnoliopsida</taxon>
        <taxon>eudicotyledons</taxon>
        <taxon>Gunneridae</taxon>
        <taxon>Pentapetalae</taxon>
        <taxon>Saxifragales</taxon>
        <taxon>Crassulaceae</taxon>
        <taxon>Kalanchoe</taxon>
    </lineage>
</organism>
<name>A0A7N0VJF2_KALFE</name>
<dbReference type="Proteomes" id="UP000594263">
    <property type="component" value="Unplaced"/>
</dbReference>
<dbReference type="AlphaFoldDB" id="A0A7N0VJF2"/>
<keyword evidence="2" id="KW-1185">Reference proteome</keyword>
<protein>
    <submittedName>
        <fullName evidence="1">Uncharacterized protein</fullName>
    </submittedName>
</protein>
<sequence length="57" mass="6655">MRSIPFPLSMTFGHLPKCDTWTNKYSQPWSLIKPSCCHDPMSSPSFCSYHNQHRLLN</sequence>